<protein>
    <submittedName>
        <fullName evidence="1">Uncharacterized protein</fullName>
    </submittedName>
</protein>
<organism evidence="1 2">
    <name type="scientific">Catharanthus roseus</name>
    <name type="common">Madagascar periwinkle</name>
    <name type="synonym">Vinca rosea</name>
    <dbReference type="NCBI Taxonomy" id="4058"/>
    <lineage>
        <taxon>Eukaryota</taxon>
        <taxon>Viridiplantae</taxon>
        <taxon>Streptophyta</taxon>
        <taxon>Embryophyta</taxon>
        <taxon>Tracheophyta</taxon>
        <taxon>Spermatophyta</taxon>
        <taxon>Magnoliopsida</taxon>
        <taxon>eudicotyledons</taxon>
        <taxon>Gunneridae</taxon>
        <taxon>Pentapetalae</taxon>
        <taxon>asterids</taxon>
        <taxon>lamiids</taxon>
        <taxon>Gentianales</taxon>
        <taxon>Apocynaceae</taxon>
        <taxon>Rauvolfioideae</taxon>
        <taxon>Vinceae</taxon>
        <taxon>Catharanthinae</taxon>
        <taxon>Catharanthus</taxon>
    </lineage>
</organism>
<reference evidence="2" key="1">
    <citation type="journal article" date="2023" name="Nat. Plants">
        <title>Single-cell RNA sequencing provides a high-resolution roadmap for understanding the multicellular compartmentation of specialized metabolism.</title>
        <authorList>
            <person name="Sun S."/>
            <person name="Shen X."/>
            <person name="Li Y."/>
            <person name="Li Y."/>
            <person name="Wang S."/>
            <person name="Li R."/>
            <person name="Zhang H."/>
            <person name="Shen G."/>
            <person name="Guo B."/>
            <person name="Wei J."/>
            <person name="Xu J."/>
            <person name="St-Pierre B."/>
            <person name="Chen S."/>
            <person name="Sun C."/>
        </authorList>
    </citation>
    <scope>NUCLEOTIDE SEQUENCE [LARGE SCALE GENOMIC DNA]</scope>
</reference>
<gene>
    <name evidence="1" type="ORF">M9H77_33008</name>
</gene>
<accession>A0ACC0A5F4</accession>
<keyword evidence="2" id="KW-1185">Reference proteome</keyword>
<evidence type="ECO:0000313" key="1">
    <source>
        <dbReference type="EMBL" id="KAI5655821.1"/>
    </source>
</evidence>
<proteinExistence type="predicted"/>
<comment type="caution">
    <text evidence="1">The sequence shown here is derived from an EMBL/GenBank/DDBJ whole genome shotgun (WGS) entry which is preliminary data.</text>
</comment>
<name>A0ACC0A5F4_CATRO</name>
<sequence>MRRAFTLYRRSRCLAAPRLKLETNLNPSNNTNNAISISISPLLTSLPPKLRFFSTSENESSDPSSKPIADLNLAETKLDPSENKPLNVDVEDVNNKELKLRLDEYFKKGNEEALPSILEAILKRKLTGKHEETDDELLDELQMQPLDDVKDTEFQSDLEELETDEEIDDLYNARDIVVKKMASDEYFNMDDRKWDEMIKEATEKGFLKDTKECEEILEDMLSWDKLLPDEIKKKVEEKFDEIAARVENGELEVEEGYALFKEFEDQMVMECAKMMEEEGPPQFDENVVPDKKMNLDDPPGEGPILRWETRVVLAPGGDSWHPKNRKVKLSVTVKELGLSKHQFRRLRELVGKRYHPGRDELTITSERFEHREENRKDCLRTFFALIEEAAKANKLVEDARTSYLKDRLRSNPRFMARLQAKVMGTRESSPLTA</sequence>
<dbReference type="Proteomes" id="UP001060085">
    <property type="component" value="Linkage Group LG07"/>
</dbReference>
<evidence type="ECO:0000313" key="2">
    <source>
        <dbReference type="Proteomes" id="UP001060085"/>
    </source>
</evidence>
<dbReference type="EMBL" id="CM044707">
    <property type="protein sequence ID" value="KAI5655821.1"/>
    <property type="molecule type" value="Genomic_DNA"/>
</dbReference>